<evidence type="ECO:0000256" key="1">
    <source>
        <dbReference type="ARBA" id="ARBA00004123"/>
    </source>
</evidence>
<evidence type="ECO:0000256" key="6">
    <source>
        <dbReference type="ARBA" id="ARBA00023163"/>
    </source>
</evidence>
<dbReference type="PANTHER" id="PTHR45940:SF19">
    <property type="entry name" value="WUSCHEL-RELATED HOMEOBOX 6"/>
    <property type="match status" value="1"/>
</dbReference>
<comment type="caution">
    <text evidence="13">The sequence shown here is derived from an EMBL/GenBank/DDBJ whole genome shotgun (WGS) entry which is preliminary data.</text>
</comment>
<accession>A0ABD1A4L6</accession>
<dbReference type="PROSITE" id="PS50071">
    <property type="entry name" value="HOMEOBOX_2"/>
    <property type="match status" value="1"/>
</dbReference>
<comment type="subcellular location">
    <subcellularLocation>
        <location evidence="1 9 10">Nucleus</location>
    </subcellularLocation>
</comment>
<evidence type="ECO:0000256" key="2">
    <source>
        <dbReference type="ARBA" id="ARBA00022473"/>
    </source>
</evidence>
<dbReference type="GO" id="GO:0099402">
    <property type="term" value="P:plant organ development"/>
    <property type="evidence" value="ECO:0007669"/>
    <property type="project" value="UniProtKB-ARBA"/>
</dbReference>
<organism evidence="13 14">
    <name type="scientific">Cardamine amara subsp. amara</name>
    <dbReference type="NCBI Taxonomy" id="228776"/>
    <lineage>
        <taxon>Eukaryota</taxon>
        <taxon>Viridiplantae</taxon>
        <taxon>Streptophyta</taxon>
        <taxon>Embryophyta</taxon>
        <taxon>Tracheophyta</taxon>
        <taxon>Spermatophyta</taxon>
        <taxon>Magnoliopsida</taxon>
        <taxon>eudicotyledons</taxon>
        <taxon>Gunneridae</taxon>
        <taxon>Pentapetalae</taxon>
        <taxon>rosids</taxon>
        <taxon>malvids</taxon>
        <taxon>Brassicales</taxon>
        <taxon>Brassicaceae</taxon>
        <taxon>Cardamineae</taxon>
        <taxon>Cardamine</taxon>
    </lineage>
</organism>
<dbReference type="EMBL" id="JBANAX010000597">
    <property type="protein sequence ID" value="KAL1201066.1"/>
    <property type="molecule type" value="Genomic_DNA"/>
</dbReference>
<dbReference type="AlphaFoldDB" id="A0ABD1A4L6"/>
<feature type="region of interest" description="Disordered" evidence="11">
    <location>
        <begin position="159"/>
        <end position="193"/>
    </location>
</feature>
<sequence length="239" mass="27463">MGYISNNNLIHYLPLSTTQPHLLLCGINGNDHDQLITASSGDLISDRNDNVPAAVTSRWNPTPEQITTLEELYRSGTRTPTTEQIQEIASKLRKYGRIEGKNVFYWFQNHKARERLKRRRCEGGAIDNVRDVKDSSVSEHDVIFTGGDHTKSCPYSFPHTNPRPQHELVPANANNEDHGTTTEESERASEDVKETTWRNLVTLNLFPVMENQEKTDRSRKAKQVCCNYCYYYEFMPLKK</sequence>
<dbReference type="PANTHER" id="PTHR45940">
    <property type="entry name" value="WUSCHEL-RELATED HOMEOBOX 1-RELATED"/>
    <property type="match status" value="1"/>
</dbReference>
<feature type="DNA-binding region" description="Homeobox" evidence="9">
    <location>
        <begin position="54"/>
        <end position="118"/>
    </location>
</feature>
<keyword evidence="6" id="KW-0804">Transcription</keyword>
<dbReference type="SMART" id="SM00389">
    <property type="entry name" value="HOX"/>
    <property type="match status" value="1"/>
</dbReference>
<name>A0ABD1A4L6_CARAN</name>
<dbReference type="SUPFAM" id="SSF46689">
    <property type="entry name" value="Homeodomain-like"/>
    <property type="match status" value="1"/>
</dbReference>
<gene>
    <name evidence="13" type="ORF">V5N11_014466</name>
</gene>
<keyword evidence="3" id="KW-0805">Transcription regulation</keyword>
<dbReference type="Gene3D" id="1.10.10.60">
    <property type="entry name" value="Homeodomain-like"/>
    <property type="match status" value="1"/>
</dbReference>
<evidence type="ECO:0000256" key="5">
    <source>
        <dbReference type="ARBA" id="ARBA00023155"/>
    </source>
</evidence>
<keyword evidence="14" id="KW-1185">Reference proteome</keyword>
<evidence type="ECO:0000256" key="10">
    <source>
        <dbReference type="RuleBase" id="RU000682"/>
    </source>
</evidence>
<evidence type="ECO:0000313" key="13">
    <source>
        <dbReference type="EMBL" id="KAL1201066.1"/>
    </source>
</evidence>
<keyword evidence="2" id="KW-0217">Developmental protein</keyword>
<dbReference type="GO" id="GO:0005634">
    <property type="term" value="C:nucleus"/>
    <property type="evidence" value="ECO:0007669"/>
    <property type="project" value="UniProtKB-SubCell"/>
</dbReference>
<evidence type="ECO:0000259" key="12">
    <source>
        <dbReference type="PROSITE" id="PS50071"/>
    </source>
</evidence>
<feature type="compositionally biased region" description="Basic and acidic residues" evidence="11">
    <location>
        <begin position="175"/>
        <end position="193"/>
    </location>
</feature>
<protein>
    <submittedName>
        <fullName evidence="13">WUSCHEL-related homeobox 6</fullName>
    </submittedName>
</protein>
<keyword evidence="7 9" id="KW-0539">Nucleus</keyword>
<dbReference type="Proteomes" id="UP001558713">
    <property type="component" value="Unassembled WGS sequence"/>
</dbReference>
<dbReference type="InterPro" id="IPR009057">
    <property type="entry name" value="Homeodomain-like_sf"/>
</dbReference>
<proteinExistence type="inferred from homology"/>
<feature type="domain" description="Homeobox" evidence="12">
    <location>
        <begin position="52"/>
        <end position="117"/>
    </location>
</feature>
<keyword evidence="4 9" id="KW-0238">DNA-binding</keyword>
<evidence type="ECO:0000256" key="3">
    <source>
        <dbReference type="ARBA" id="ARBA00023015"/>
    </source>
</evidence>
<dbReference type="GO" id="GO:0003677">
    <property type="term" value="F:DNA binding"/>
    <property type="evidence" value="ECO:0007669"/>
    <property type="project" value="UniProtKB-UniRule"/>
</dbReference>
<evidence type="ECO:0000256" key="4">
    <source>
        <dbReference type="ARBA" id="ARBA00023125"/>
    </source>
</evidence>
<keyword evidence="5 9" id="KW-0371">Homeobox</keyword>
<comment type="similarity">
    <text evidence="8">Belongs to the WUS homeobox family.</text>
</comment>
<evidence type="ECO:0000313" key="14">
    <source>
        <dbReference type="Proteomes" id="UP001558713"/>
    </source>
</evidence>
<dbReference type="InterPro" id="IPR001356">
    <property type="entry name" value="HD"/>
</dbReference>
<dbReference type="InterPro" id="IPR044555">
    <property type="entry name" value="WUSCHEL-like"/>
</dbReference>
<evidence type="ECO:0000256" key="8">
    <source>
        <dbReference type="ARBA" id="ARBA00024040"/>
    </source>
</evidence>
<dbReference type="Pfam" id="PF00046">
    <property type="entry name" value="Homeodomain"/>
    <property type="match status" value="1"/>
</dbReference>
<dbReference type="CDD" id="cd00086">
    <property type="entry name" value="homeodomain"/>
    <property type="match status" value="1"/>
</dbReference>
<dbReference type="FunFam" id="1.10.10.60:FF:000146">
    <property type="entry name" value="WUSCHEL-related homeobox 4"/>
    <property type="match status" value="1"/>
</dbReference>
<reference evidence="13 14" key="1">
    <citation type="submission" date="2024-04" db="EMBL/GenBank/DDBJ databases">
        <title>Genome assembly C_amara_ONT_v2.</title>
        <authorList>
            <person name="Yant L."/>
            <person name="Moore C."/>
            <person name="Slenker M."/>
        </authorList>
    </citation>
    <scope>NUCLEOTIDE SEQUENCE [LARGE SCALE GENOMIC DNA]</scope>
    <source>
        <tissue evidence="13">Leaf</tissue>
    </source>
</reference>
<evidence type="ECO:0000256" key="11">
    <source>
        <dbReference type="SAM" id="MobiDB-lite"/>
    </source>
</evidence>
<evidence type="ECO:0000256" key="9">
    <source>
        <dbReference type="PROSITE-ProRule" id="PRU00108"/>
    </source>
</evidence>
<evidence type="ECO:0000256" key="7">
    <source>
        <dbReference type="ARBA" id="ARBA00023242"/>
    </source>
</evidence>